<dbReference type="RefSeq" id="WP_168937285.1">
    <property type="nucleotide sequence ID" value="NZ_JABAGA010000001.1"/>
</dbReference>
<evidence type="ECO:0000313" key="2">
    <source>
        <dbReference type="Proteomes" id="UP000589552"/>
    </source>
</evidence>
<name>A0A7X9SVE5_9CORY</name>
<proteinExistence type="predicted"/>
<reference evidence="1 2" key="1">
    <citation type="submission" date="2020-04" db="EMBL/GenBank/DDBJ databases">
        <authorList>
            <person name="Hitch T.C.A."/>
            <person name="Wylensek D."/>
            <person name="Clavel T."/>
        </authorList>
    </citation>
    <scope>NUCLEOTIDE SEQUENCE [LARGE SCALE GENOMIC DNA]</scope>
    <source>
        <strain evidence="1 2">BL-383-APC-2I</strain>
    </source>
</reference>
<comment type="caution">
    <text evidence="1">The sequence shown here is derived from an EMBL/GenBank/DDBJ whole genome shotgun (WGS) entry which is preliminary data.</text>
</comment>
<evidence type="ECO:0000313" key="1">
    <source>
        <dbReference type="EMBL" id="NMF08562.1"/>
    </source>
</evidence>
<accession>A0A7X9SVE5</accession>
<dbReference type="AlphaFoldDB" id="A0A7X9SVE5"/>
<gene>
    <name evidence="1" type="ORF">HF852_02895</name>
</gene>
<organism evidence="1 2">
    <name type="scientific">Corynebacterium xerosis</name>
    <dbReference type="NCBI Taxonomy" id="1725"/>
    <lineage>
        <taxon>Bacteria</taxon>
        <taxon>Bacillati</taxon>
        <taxon>Actinomycetota</taxon>
        <taxon>Actinomycetes</taxon>
        <taxon>Mycobacteriales</taxon>
        <taxon>Corynebacteriaceae</taxon>
        <taxon>Corynebacterium</taxon>
    </lineage>
</organism>
<dbReference type="Proteomes" id="UP000589552">
    <property type="component" value="Unassembled WGS sequence"/>
</dbReference>
<evidence type="ECO:0008006" key="3">
    <source>
        <dbReference type="Google" id="ProtNLM"/>
    </source>
</evidence>
<sequence>MNSGAVRFLIGRKSRLKGGGIIAGTVSLRDDTAIVLREIALAALDRLENMAPIEFDPYAHPEVGEEYFVVPQGSEDVDEASPIVESVLTVDSQPDLDANSVSNFDAQFYCIIMGEGDDIIGLVRKSNPKQAVRSGRRFFRFADSLVPVEAPSLILDEEIDLVITSEFISVIRPHSFEVLAREISFSEERLGQYVDSVIGALGGVVRLGSDERKLMMESGISKVSYVKRLRALGAHLTTFSLNPNEYNEAIEKHNLPEGLKVADGGVVELDSANLGQFLDLLEGRFFRRDFTDEECRADRLRVR</sequence>
<dbReference type="EMBL" id="JABAGA010000001">
    <property type="protein sequence ID" value="NMF08562.1"/>
    <property type="molecule type" value="Genomic_DNA"/>
</dbReference>
<protein>
    <recommendedName>
        <fullName evidence="3">DUF4868 domain-containing protein</fullName>
    </recommendedName>
</protein>